<gene>
    <name evidence="1" type="ORF">HKA49_000377</name>
</gene>
<protein>
    <recommendedName>
        <fullName evidence="3">Prophage protein</fullName>
    </recommendedName>
</protein>
<dbReference type="Proteomes" id="UP000842385">
    <property type="component" value="Unassembled WGS sequence"/>
</dbReference>
<proteinExistence type="predicted"/>
<sequence length="73" mass="7970">MQNKTTPDAAAAALTTLMHALIDIECTAVLAQKEEREEYTLFALECIRYTATRSMNDAKNILIADCENGGGYA</sequence>
<dbReference type="EMBL" id="DABFUC010000001">
    <property type="protein sequence ID" value="HAI8956285.1"/>
    <property type="molecule type" value="Genomic_DNA"/>
</dbReference>
<name>A0AAN3GPN8_ECOLX</name>
<accession>A0AAN3GPN8</accession>
<evidence type="ECO:0000313" key="2">
    <source>
        <dbReference type="Proteomes" id="UP000842385"/>
    </source>
</evidence>
<comment type="caution">
    <text evidence="1">The sequence shown here is derived from an EMBL/GenBank/DDBJ whole genome shotgun (WGS) entry which is preliminary data.</text>
</comment>
<dbReference type="AlphaFoldDB" id="A0AAN3GPN8"/>
<evidence type="ECO:0000313" key="1">
    <source>
        <dbReference type="EMBL" id="HAI8956285.1"/>
    </source>
</evidence>
<evidence type="ECO:0008006" key="3">
    <source>
        <dbReference type="Google" id="ProtNLM"/>
    </source>
</evidence>
<organism evidence="1 2">
    <name type="scientific">Escherichia coli</name>
    <dbReference type="NCBI Taxonomy" id="562"/>
    <lineage>
        <taxon>Bacteria</taxon>
        <taxon>Pseudomonadati</taxon>
        <taxon>Pseudomonadota</taxon>
        <taxon>Gammaproteobacteria</taxon>
        <taxon>Enterobacterales</taxon>
        <taxon>Enterobacteriaceae</taxon>
        <taxon>Escherichia</taxon>
    </lineage>
</organism>
<reference evidence="1 2" key="1">
    <citation type="journal article" date="2018" name="Genome Biol.">
        <title>SKESA: strategic k-mer extension for scrupulous assemblies.</title>
        <authorList>
            <person name="Souvorov A."/>
            <person name="Agarwala R."/>
            <person name="Lipman D.J."/>
        </authorList>
    </citation>
    <scope>NUCLEOTIDE SEQUENCE [LARGE SCALE GENOMIC DNA]</scope>
    <source>
        <strain evidence="1 2">TW14994</strain>
    </source>
</reference>